<dbReference type="Pfam" id="PF00069">
    <property type="entry name" value="Pkinase"/>
    <property type="match status" value="1"/>
</dbReference>
<evidence type="ECO:0000256" key="6">
    <source>
        <dbReference type="ARBA" id="ARBA00022840"/>
    </source>
</evidence>
<evidence type="ECO:0000256" key="9">
    <source>
        <dbReference type="SAM" id="MobiDB-lite"/>
    </source>
</evidence>
<dbReference type="GO" id="GO:0008353">
    <property type="term" value="F:RNA polymerase II CTD heptapeptide repeat kinase activity"/>
    <property type="evidence" value="ECO:0007669"/>
    <property type="project" value="TreeGrafter"/>
</dbReference>
<dbReference type="EMBL" id="MCFC01000045">
    <property type="protein sequence ID" value="ORY26664.1"/>
    <property type="molecule type" value="Genomic_DNA"/>
</dbReference>
<evidence type="ECO:0000259" key="10">
    <source>
        <dbReference type="PROSITE" id="PS50011"/>
    </source>
</evidence>
<dbReference type="FunFam" id="1.10.510.10:FF:000624">
    <property type="entry name" value="Mitogen-activated protein kinase"/>
    <property type="match status" value="1"/>
</dbReference>
<dbReference type="InterPro" id="IPR017441">
    <property type="entry name" value="Protein_kinase_ATP_BS"/>
</dbReference>
<dbReference type="OrthoDB" id="204883at2759"/>
<comment type="similarity">
    <text evidence="1">Belongs to the protein kinase superfamily. CMGC Ser/Thr protein kinase family. CDC2/CDKX subfamily.</text>
</comment>
<evidence type="ECO:0000256" key="7">
    <source>
        <dbReference type="PROSITE-ProRule" id="PRU10141"/>
    </source>
</evidence>
<evidence type="ECO:0000256" key="1">
    <source>
        <dbReference type="ARBA" id="ARBA00006485"/>
    </source>
</evidence>
<keyword evidence="2 8" id="KW-0723">Serine/threonine-protein kinase</keyword>
<dbReference type="PROSITE" id="PS50011">
    <property type="entry name" value="PROTEIN_KINASE_DOM"/>
    <property type="match status" value="1"/>
</dbReference>
<dbReference type="GO" id="GO:0032968">
    <property type="term" value="P:positive regulation of transcription elongation by RNA polymerase II"/>
    <property type="evidence" value="ECO:0007669"/>
    <property type="project" value="TreeGrafter"/>
</dbReference>
<dbReference type="InterPro" id="IPR008271">
    <property type="entry name" value="Ser/Thr_kinase_AS"/>
</dbReference>
<dbReference type="InParanoid" id="A0A1Y2AW33"/>
<dbReference type="GO" id="GO:0008024">
    <property type="term" value="C:cyclin/CDK positive transcription elongation factor complex"/>
    <property type="evidence" value="ECO:0007669"/>
    <property type="project" value="TreeGrafter"/>
</dbReference>
<gene>
    <name evidence="11" type="ORF">BCR39DRAFT_470168</name>
</gene>
<dbReference type="Gene3D" id="1.10.510.10">
    <property type="entry name" value="Transferase(Phosphotransferase) domain 1"/>
    <property type="match status" value="1"/>
</dbReference>
<sequence>MRRELNNGNRSGRPYQQGPSEGYRPASQGAPTISLPPPPSEPTAVHPSPPSESNDAHPAKASRGGNTYDLLTCVGEGTYGKVYKAKKNDTGLIVALKRIRMEGEKDGFPVTAMREIKLLQNLRHENVIRLHEMMVSKGSVYMVFEYMEHDLTGLLSLQGINFTPANLKSLNYQMLSGLAYLHDKSILHRDMKGSNILLNARGELKLGDFGLARVYSKFKRDDYTNRVITLWYRSPELLLGETVYGPTVDTFSAGCIMLELFTTKPVFQGNDEIHQLEVIYSILGTPSEEDWPDVKDLPWYELVKPKESLPSKFREIFSKWLSPAGLDLAQGLLAFDPARRLLADQAMQTPYFTSEAPPMEKPLQ</sequence>
<dbReference type="InterPro" id="IPR000719">
    <property type="entry name" value="Prot_kinase_dom"/>
</dbReference>
<dbReference type="AlphaFoldDB" id="A0A1Y2AW33"/>
<accession>A0A1Y2AW33</accession>
<reference evidence="11 12" key="1">
    <citation type="submission" date="2016-07" db="EMBL/GenBank/DDBJ databases">
        <title>Pervasive Adenine N6-methylation of Active Genes in Fungi.</title>
        <authorList>
            <consortium name="DOE Joint Genome Institute"/>
            <person name="Mondo S.J."/>
            <person name="Dannebaum R.O."/>
            <person name="Kuo R.C."/>
            <person name="Labutti K."/>
            <person name="Haridas S."/>
            <person name="Kuo A."/>
            <person name="Salamov A."/>
            <person name="Ahrendt S.R."/>
            <person name="Lipzen A."/>
            <person name="Sullivan W."/>
            <person name="Andreopoulos W.B."/>
            <person name="Clum A."/>
            <person name="Lindquist E."/>
            <person name="Daum C."/>
            <person name="Ramamoorthy G.K."/>
            <person name="Gryganskyi A."/>
            <person name="Culley D."/>
            <person name="Magnuson J.K."/>
            <person name="James T.Y."/>
            <person name="O'Malley M.A."/>
            <person name="Stajich J.E."/>
            <person name="Spatafora J.W."/>
            <person name="Visel A."/>
            <person name="Grigoriev I.V."/>
        </authorList>
    </citation>
    <scope>NUCLEOTIDE SEQUENCE [LARGE SCALE GENOMIC DNA]</scope>
    <source>
        <strain evidence="11 12">68-887.2</strain>
    </source>
</reference>
<organism evidence="11 12">
    <name type="scientific">Naematelia encephala</name>
    <dbReference type="NCBI Taxonomy" id="71784"/>
    <lineage>
        <taxon>Eukaryota</taxon>
        <taxon>Fungi</taxon>
        <taxon>Dikarya</taxon>
        <taxon>Basidiomycota</taxon>
        <taxon>Agaricomycotina</taxon>
        <taxon>Tremellomycetes</taxon>
        <taxon>Tremellales</taxon>
        <taxon>Naemateliaceae</taxon>
        <taxon>Naematelia</taxon>
    </lineage>
</organism>
<evidence type="ECO:0000256" key="2">
    <source>
        <dbReference type="ARBA" id="ARBA00022527"/>
    </source>
</evidence>
<evidence type="ECO:0000256" key="3">
    <source>
        <dbReference type="ARBA" id="ARBA00022679"/>
    </source>
</evidence>
<keyword evidence="5 11" id="KW-0418">Kinase</keyword>
<dbReference type="PANTHER" id="PTHR24056:SF546">
    <property type="entry name" value="CYCLIN-DEPENDENT KINASE 12"/>
    <property type="match status" value="1"/>
</dbReference>
<evidence type="ECO:0000256" key="5">
    <source>
        <dbReference type="ARBA" id="ARBA00022777"/>
    </source>
</evidence>
<dbReference type="InterPro" id="IPR050108">
    <property type="entry name" value="CDK"/>
</dbReference>
<feature type="compositionally biased region" description="Polar residues" evidence="9">
    <location>
        <begin position="1"/>
        <end position="10"/>
    </location>
</feature>
<keyword evidence="12" id="KW-1185">Reference proteome</keyword>
<dbReference type="FunCoup" id="A0A1Y2AW33">
    <property type="interactions" value="602"/>
</dbReference>
<keyword evidence="6 7" id="KW-0067">ATP-binding</keyword>
<protein>
    <submittedName>
        <fullName evidence="11">Kinase-like domain-containing protein</fullName>
    </submittedName>
</protein>
<keyword evidence="4 7" id="KW-0547">Nucleotide-binding</keyword>
<evidence type="ECO:0000313" key="11">
    <source>
        <dbReference type="EMBL" id="ORY26664.1"/>
    </source>
</evidence>
<dbReference type="SMART" id="SM00220">
    <property type="entry name" value="S_TKc"/>
    <property type="match status" value="1"/>
</dbReference>
<keyword evidence="3" id="KW-0808">Transferase</keyword>
<evidence type="ECO:0000256" key="4">
    <source>
        <dbReference type="ARBA" id="ARBA00022741"/>
    </source>
</evidence>
<comment type="caution">
    <text evidence="11">The sequence shown here is derived from an EMBL/GenBank/DDBJ whole genome shotgun (WGS) entry which is preliminary data.</text>
</comment>
<name>A0A1Y2AW33_9TREE</name>
<feature type="binding site" evidence="7">
    <location>
        <position position="97"/>
    </location>
    <ligand>
        <name>ATP</name>
        <dbReference type="ChEBI" id="CHEBI:30616"/>
    </ligand>
</feature>
<feature type="region of interest" description="Disordered" evidence="9">
    <location>
        <begin position="1"/>
        <end position="66"/>
    </location>
</feature>
<dbReference type="PROSITE" id="PS00107">
    <property type="entry name" value="PROTEIN_KINASE_ATP"/>
    <property type="match status" value="1"/>
</dbReference>
<dbReference type="CDD" id="cd07840">
    <property type="entry name" value="STKc_CDK9_like"/>
    <property type="match status" value="1"/>
</dbReference>
<dbReference type="Gene3D" id="3.30.200.20">
    <property type="entry name" value="Phosphorylase Kinase, domain 1"/>
    <property type="match status" value="1"/>
</dbReference>
<proteinExistence type="inferred from homology"/>
<dbReference type="PANTHER" id="PTHR24056">
    <property type="entry name" value="CELL DIVISION PROTEIN KINASE"/>
    <property type="match status" value="1"/>
</dbReference>
<dbReference type="GO" id="GO:0030332">
    <property type="term" value="F:cyclin binding"/>
    <property type="evidence" value="ECO:0007669"/>
    <property type="project" value="TreeGrafter"/>
</dbReference>
<dbReference type="PROSITE" id="PS00108">
    <property type="entry name" value="PROTEIN_KINASE_ST"/>
    <property type="match status" value="1"/>
</dbReference>
<dbReference type="Proteomes" id="UP000193986">
    <property type="component" value="Unassembled WGS sequence"/>
</dbReference>
<dbReference type="SUPFAM" id="SSF56112">
    <property type="entry name" value="Protein kinase-like (PK-like)"/>
    <property type="match status" value="1"/>
</dbReference>
<dbReference type="GO" id="GO:0005524">
    <property type="term" value="F:ATP binding"/>
    <property type="evidence" value="ECO:0007669"/>
    <property type="project" value="UniProtKB-UniRule"/>
</dbReference>
<feature type="domain" description="Protein kinase" evidence="10">
    <location>
        <begin position="68"/>
        <end position="352"/>
    </location>
</feature>
<evidence type="ECO:0000313" key="12">
    <source>
        <dbReference type="Proteomes" id="UP000193986"/>
    </source>
</evidence>
<evidence type="ECO:0000256" key="8">
    <source>
        <dbReference type="RuleBase" id="RU000304"/>
    </source>
</evidence>
<dbReference type="InterPro" id="IPR011009">
    <property type="entry name" value="Kinase-like_dom_sf"/>
</dbReference>
<dbReference type="STRING" id="71784.A0A1Y2AW33"/>
<dbReference type="FunFam" id="3.30.200.20:FF:000270">
    <property type="entry name" value="Serine/threonine-protein kinase bur1"/>
    <property type="match status" value="1"/>
</dbReference>